<evidence type="ECO:0000256" key="5">
    <source>
        <dbReference type="ARBA" id="ARBA00022729"/>
    </source>
</evidence>
<feature type="domain" description="Protein kinase" evidence="15">
    <location>
        <begin position="308"/>
        <end position="593"/>
    </location>
</feature>
<evidence type="ECO:0000256" key="7">
    <source>
        <dbReference type="ARBA" id="ARBA00022777"/>
    </source>
</evidence>
<dbReference type="PANTHER" id="PTHR27009">
    <property type="entry name" value="RUST RESISTANCE KINASE LR10-RELATED"/>
    <property type="match status" value="1"/>
</dbReference>
<dbReference type="AlphaFoldDB" id="A0A3S3MHB1"/>
<proteinExistence type="predicted"/>
<dbReference type="FunFam" id="1.10.510.10:FF:000590">
    <property type="entry name" value="PR5-like receptor kinase"/>
    <property type="match status" value="1"/>
</dbReference>
<dbReference type="InterPro" id="IPR025287">
    <property type="entry name" value="WAK_GUB"/>
</dbReference>
<evidence type="ECO:0000256" key="3">
    <source>
        <dbReference type="ARBA" id="ARBA00022679"/>
    </source>
</evidence>
<dbReference type="InterPro" id="IPR011009">
    <property type="entry name" value="Kinase-like_dom_sf"/>
</dbReference>
<keyword evidence="2" id="KW-0723">Serine/threonine-protein kinase</keyword>
<evidence type="ECO:0000256" key="4">
    <source>
        <dbReference type="ARBA" id="ARBA00022692"/>
    </source>
</evidence>
<dbReference type="GO" id="GO:0030247">
    <property type="term" value="F:polysaccharide binding"/>
    <property type="evidence" value="ECO:0007669"/>
    <property type="project" value="InterPro"/>
</dbReference>
<dbReference type="CDD" id="cd14066">
    <property type="entry name" value="STKc_IRAK"/>
    <property type="match status" value="1"/>
</dbReference>
<dbReference type="Pfam" id="PF13947">
    <property type="entry name" value="GUB_WAK_bind"/>
    <property type="match status" value="1"/>
</dbReference>
<evidence type="ECO:0000313" key="17">
    <source>
        <dbReference type="Proteomes" id="UP000283530"/>
    </source>
</evidence>
<protein>
    <submittedName>
        <fullName evidence="16">Rust resistance kinase Lr10 isoform X1</fullName>
    </submittedName>
</protein>
<feature type="signal peptide" evidence="14">
    <location>
        <begin position="1"/>
        <end position="32"/>
    </location>
</feature>
<evidence type="ECO:0000256" key="11">
    <source>
        <dbReference type="ARBA" id="ARBA00023180"/>
    </source>
</evidence>
<reference evidence="16 17" key="1">
    <citation type="journal article" date="2019" name="Nat. Plants">
        <title>Stout camphor tree genome fills gaps in understanding of flowering plant genome evolution.</title>
        <authorList>
            <person name="Chaw S.M."/>
            <person name="Liu Y.C."/>
            <person name="Wu Y.W."/>
            <person name="Wang H.Y."/>
            <person name="Lin C.I."/>
            <person name="Wu C.S."/>
            <person name="Ke H.M."/>
            <person name="Chang L.Y."/>
            <person name="Hsu C.Y."/>
            <person name="Yang H.T."/>
            <person name="Sudianto E."/>
            <person name="Hsu M.H."/>
            <person name="Wu K.P."/>
            <person name="Wang L.N."/>
            <person name="Leebens-Mack J.H."/>
            <person name="Tsai I.J."/>
        </authorList>
    </citation>
    <scope>NUCLEOTIDE SEQUENCE [LARGE SCALE GENOMIC DNA]</scope>
    <source>
        <strain evidence="17">cv. Chaw 1501</strain>
        <tissue evidence="16">Young leaves</tissue>
    </source>
</reference>
<feature type="transmembrane region" description="Helical" evidence="13">
    <location>
        <begin position="243"/>
        <end position="270"/>
    </location>
</feature>
<evidence type="ECO:0000256" key="1">
    <source>
        <dbReference type="ARBA" id="ARBA00004479"/>
    </source>
</evidence>
<comment type="subcellular location">
    <subcellularLocation>
        <location evidence="1">Membrane</location>
        <topology evidence="1">Single-pass type I membrane protein</topology>
    </subcellularLocation>
</comment>
<dbReference type="GO" id="GO:0016020">
    <property type="term" value="C:membrane"/>
    <property type="evidence" value="ECO:0007669"/>
    <property type="project" value="UniProtKB-SubCell"/>
</dbReference>
<dbReference type="Gene3D" id="1.10.510.10">
    <property type="entry name" value="Transferase(Phosphotransferase) domain 1"/>
    <property type="match status" value="1"/>
</dbReference>
<feature type="binding site" evidence="12">
    <location>
        <position position="336"/>
    </location>
    <ligand>
        <name>ATP</name>
        <dbReference type="ChEBI" id="CHEBI:30616"/>
    </ligand>
</feature>
<dbReference type="FunFam" id="3.30.200.20:FF:000178">
    <property type="entry name" value="serine/threonine-protein kinase PBS1-like"/>
    <property type="match status" value="1"/>
</dbReference>
<dbReference type="InterPro" id="IPR000719">
    <property type="entry name" value="Prot_kinase_dom"/>
</dbReference>
<dbReference type="GO" id="GO:0005524">
    <property type="term" value="F:ATP binding"/>
    <property type="evidence" value="ECO:0007669"/>
    <property type="project" value="UniProtKB-UniRule"/>
</dbReference>
<keyword evidence="3" id="KW-0808">Transferase</keyword>
<dbReference type="SMART" id="SM00220">
    <property type="entry name" value="S_TKc"/>
    <property type="match status" value="1"/>
</dbReference>
<dbReference type="InterPro" id="IPR008271">
    <property type="entry name" value="Ser/Thr_kinase_AS"/>
</dbReference>
<name>A0A3S3MHB1_9MAGN</name>
<dbReference type="InterPro" id="IPR045874">
    <property type="entry name" value="LRK10/LRL21-25-like"/>
</dbReference>
<dbReference type="PROSITE" id="PS00108">
    <property type="entry name" value="PROTEIN_KINASE_ST"/>
    <property type="match status" value="1"/>
</dbReference>
<gene>
    <name evidence="16" type="ORF">CKAN_01247700</name>
</gene>
<keyword evidence="6 12" id="KW-0547">Nucleotide-binding</keyword>
<dbReference type="STRING" id="337451.A0A3S3MHB1"/>
<organism evidence="16 17">
    <name type="scientific">Cinnamomum micranthum f. kanehirae</name>
    <dbReference type="NCBI Taxonomy" id="337451"/>
    <lineage>
        <taxon>Eukaryota</taxon>
        <taxon>Viridiplantae</taxon>
        <taxon>Streptophyta</taxon>
        <taxon>Embryophyta</taxon>
        <taxon>Tracheophyta</taxon>
        <taxon>Spermatophyta</taxon>
        <taxon>Magnoliopsida</taxon>
        <taxon>Magnoliidae</taxon>
        <taxon>Laurales</taxon>
        <taxon>Lauraceae</taxon>
        <taxon>Cinnamomum</taxon>
    </lineage>
</organism>
<dbReference type="OrthoDB" id="544400at2759"/>
<keyword evidence="11" id="KW-0325">Glycoprotein</keyword>
<evidence type="ECO:0000313" key="16">
    <source>
        <dbReference type="EMBL" id="RWR83716.1"/>
    </source>
</evidence>
<keyword evidence="17" id="KW-1185">Reference proteome</keyword>
<evidence type="ECO:0000256" key="14">
    <source>
        <dbReference type="SAM" id="SignalP"/>
    </source>
</evidence>
<dbReference type="EMBL" id="QPKB01000004">
    <property type="protein sequence ID" value="RWR83716.1"/>
    <property type="molecule type" value="Genomic_DNA"/>
</dbReference>
<sequence>MRKPLPLRRNSISRGFWPFLFFFLLSFSNSHALRKERKDCPSSSCGPVVKITHPFRLKQYPQDCGRPEPEFELTCENNNTQALIHLPPRRYYVQEISYKHNKIRLLDPALASSSSLPLYNSPPSLNYSFSRWHFWTQRLVFVNCSQPANDPSYVATAPCNHSSLGTPVYAMLGNSIFVSQLHTSCRVVMNLPIILDGIGNLTSCSGIHDVLMRGFYVHWNDAYHLTAFEILLWAFENPYLYELLGALIGVFYLLPRTTIGILCFLVFLVYKFQRRHIWMDTTIEEFLAGYRFQTPGRYSYSNIKKMTKDFKEKLGQGGYGTVFKGKLSTGGLVAIKMLKNSKGNGQEFINEVATIGRIHHVNVVRLIGFCSEGSKRALIYEFMANGSLEKYVFMHEKINNLCWNKMYQIALGIARGIEYLHQGCDIRILHFDIKPHNILLDEKFTPKVSDFGLAKFYPTEQSIVSVTAARGTMGYIAPELLYKTLGGVSHKSDVYSFGILLLEMTGRRKNIDAFAEHSSQIYFPLWVYDQLHKGDELVMTDIADNDKETAKKMMIVALWCIQLIPTERPSMSKVIEMLEGSIEDLHMPPKPLLSSPLMLDGDHSHN</sequence>
<dbReference type="Proteomes" id="UP000283530">
    <property type="component" value="Unassembled WGS sequence"/>
</dbReference>
<keyword evidence="8 12" id="KW-0067">ATP-binding</keyword>
<evidence type="ECO:0000256" key="6">
    <source>
        <dbReference type="ARBA" id="ARBA00022741"/>
    </source>
</evidence>
<dbReference type="SUPFAM" id="SSF56112">
    <property type="entry name" value="Protein kinase-like (PK-like)"/>
    <property type="match status" value="1"/>
</dbReference>
<evidence type="ECO:0000256" key="10">
    <source>
        <dbReference type="ARBA" id="ARBA00023136"/>
    </source>
</evidence>
<keyword evidence="10 13" id="KW-0472">Membrane</keyword>
<comment type="caution">
    <text evidence="16">The sequence shown here is derived from an EMBL/GenBank/DDBJ whole genome shotgun (WGS) entry which is preliminary data.</text>
</comment>
<evidence type="ECO:0000256" key="13">
    <source>
        <dbReference type="SAM" id="Phobius"/>
    </source>
</evidence>
<keyword evidence="5 14" id="KW-0732">Signal</keyword>
<evidence type="ECO:0000259" key="15">
    <source>
        <dbReference type="PROSITE" id="PS50011"/>
    </source>
</evidence>
<evidence type="ECO:0000256" key="12">
    <source>
        <dbReference type="PROSITE-ProRule" id="PRU10141"/>
    </source>
</evidence>
<keyword evidence="4 13" id="KW-0812">Transmembrane</keyword>
<evidence type="ECO:0000256" key="2">
    <source>
        <dbReference type="ARBA" id="ARBA00022527"/>
    </source>
</evidence>
<evidence type="ECO:0000256" key="9">
    <source>
        <dbReference type="ARBA" id="ARBA00022989"/>
    </source>
</evidence>
<dbReference type="Pfam" id="PF00069">
    <property type="entry name" value="Pkinase"/>
    <property type="match status" value="1"/>
</dbReference>
<dbReference type="InterPro" id="IPR017441">
    <property type="entry name" value="Protein_kinase_ATP_BS"/>
</dbReference>
<accession>A0A3S3MHB1</accession>
<dbReference type="PROSITE" id="PS00107">
    <property type="entry name" value="PROTEIN_KINASE_ATP"/>
    <property type="match status" value="1"/>
</dbReference>
<keyword evidence="7 16" id="KW-0418">Kinase</keyword>
<evidence type="ECO:0000256" key="8">
    <source>
        <dbReference type="ARBA" id="ARBA00022840"/>
    </source>
</evidence>
<dbReference type="GO" id="GO:0004674">
    <property type="term" value="F:protein serine/threonine kinase activity"/>
    <property type="evidence" value="ECO:0007669"/>
    <property type="project" value="UniProtKB-KW"/>
</dbReference>
<dbReference type="PROSITE" id="PS50011">
    <property type="entry name" value="PROTEIN_KINASE_DOM"/>
    <property type="match status" value="1"/>
</dbReference>
<dbReference type="Gene3D" id="3.30.200.20">
    <property type="entry name" value="Phosphorylase Kinase, domain 1"/>
    <property type="match status" value="1"/>
</dbReference>
<feature type="chain" id="PRO_5018568293" evidence="14">
    <location>
        <begin position="33"/>
        <end position="606"/>
    </location>
</feature>
<keyword evidence="9 13" id="KW-1133">Transmembrane helix</keyword>